<dbReference type="GeneID" id="11507834"/>
<name>G2QBM0_THET4</name>
<evidence type="ECO:0000256" key="1">
    <source>
        <dbReference type="SAM" id="MobiDB-lite"/>
    </source>
</evidence>
<keyword evidence="2" id="KW-1133">Transmembrane helix</keyword>
<reference evidence="3 4" key="1">
    <citation type="journal article" date="2011" name="Nat. Biotechnol.">
        <title>Comparative genomic analysis of the thermophilic biomass-degrading fungi Myceliophthora thermophila and Thielavia terrestris.</title>
        <authorList>
            <person name="Berka R.M."/>
            <person name="Grigoriev I.V."/>
            <person name="Otillar R."/>
            <person name="Salamov A."/>
            <person name="Grimwood J."/>
            <person name="Reid I."/>
            <person name="Ishmael N."/>
            <person name="John T."/>
            <person name="Darmond C."/>
            <person name="Moisan M.-C."/>
            <person name="Henrissat B."/>
            <person name="Coutinho P.M."/>
            <person name="Lombard V."/>
            <person name="Natvig D.O."/>
            <person name="Lindquist E."/>
            <person name="Schmutz J."/>
            <person name="Lucas S."/>
            <person name="Harris P."/>
            <person name="Powlowski J."/>
            <person name="Bellemare A."/>
            <person name="Taylor D."/>
            <person name="Butler G."/>
            <person name="de Vries R.P."/>
            <person name="Allijn I.E."/>
            <person name="van den Brink J."/>
            <person name="Ushinsky S."/>
            <person name="Storms R."/>
            <person name="Powell A.J."/>
            <person name="Paulsen I.T."/>
            <person name="Elbourne L.D.H."/>
            <person name="Baker S.E."/>
            <person name="Magnuson J."/>
            <person name="LaBoissiere S."/>
            <person name="Clutterbuck A.J."/>
            <person name="Martinez D."/>
            <person name="Wogulis M."/>
            <person name="de Leon A.L."/>
            <person name="Rey M.W."/>
            <person name="Tsang A."/>
        </authorList>
    </citation>
    <scope>NUCLEOTIDE SEQUENCE [LARGE SCALE GENOMIC DNA]</scope>
    <source>
        <strain evidence="4">ATCC 42464 / BCRC 31852 / DSM 1799</strain>
    </source>
</reference>
<organism evidence="3 4">
    <name type="scientific">Thermothelomyces thermophilus (strain ATCC 42464 / BCRC 31852 / DSM 1799)</name>
    <name type="common">Sporotrichum thermophile</name>
    <dbReference type="NCBI Taxonomy" id="573729"/>
    <lineage>
        <taxon>Eukaryota</taxon>
        <taxon>Fungi</taxon>
        <taxon>Dikarya</taxon>
        <taxon>Ascomycota</taxon>
        <taxon>Pezizomycotina</taxon>
        <taxon>Sordariomycetes</taxon>
        <taxon>Sordariomycetidae</taxon>
        <taxon>Sordariales</taxon>
        <taxon>Chaetomiaceae</taxon>
        <taxon>Thermothelomyces</taxon>
    </lineage>
</organism>
<dbReference type="RefSeq" id="XP_003663208.1">
    <property type="nucleotide sequence ID" value="XM_003663160.1"/>
</dbReference>
<dbReference type="Proteomes" id="UP000007322">
    <property type="component" value="Chromosome 3"/>
</dbReference>
<proteinExistence type="predicted"/>
<keyword evidence="2" id="KW-0812">Transmembrane</keyword>
<evidence type="ECO:0000313" key="4">
    <source>
        <dbReference type="Proteomes" id="UP000007322"/>
    </source>
</evidence>
<feature type="transmembrane region" description="Helical" evidence="2">
    <location>
        <begin position="27"/>
        <end position="49"/>
    </location>
</feature>
<dbReference type="KEGG" id="mtm:MYCTH_2304838"/>
<evidence type="ECO:0000313" key="3">
    <source>
        <dbReference type="EMBL" id="AEO57963.1"/>
    </source>
</evidence>
<keyword evidence="2" id="KW-0472">Membrane</keyword>
<dbReference type="AlphaFoldDB" id="G2QBM0"/>
<feature type="region of interest" description="Disordered" evidence="1">
    <location>
        <begin position="1"/>
        <end position="20"/>
    </location>
</feature>
<dbReference type="InParanoid" id="G2QBM0"/>
<keyword evidence="4" id="KW-1185">Reference proteome</keyword>
<sequence length="55" mass="5380">MPTRGRVYASPGRTSLTRERGGSRGTAAVCAYVCAGAGMRVVVVVVVVVGGGGGA</sequence>
<evidence type="ECO:0000256" key="2">
    <source>
        <dbReference type="SAM" id="Phobius"/>
    </source>
</evidence>
<dbReference type="VEuPathDB" id="FungiDB:MYCTH_2304838"/>
<dbReference type="HOGENOM" id="CLU_3034035_0_0_1"/>
<accession>G2QBM0</accession>
<protein>
    <submittedName>
        <fullName evidence="3">Uncharacterized protein</fullName>
    </submittedName>
</protein>
<dbReference type="EMBL" id="CP003004">
    <property type="protein sequence ID" value="AEO57963.1"/>
    <property type="molecule type" value="Genomic_DNA"/>
</dbReference>
<gene>
    <name evidence="3" type="ORF">MYCTH_2304838</name>
</gene>